<evidence type="ECO:0000313" key="7">
    <source>
        <dbReference type="EMBL" id="CAD8967969.1"/>
    </source>
</evidence>
<dbReference type="GO" id="GO:0005886">
    <property type="term" value="C:plasma membrane"/>
    <property type="evidence" value="ECO:0007669"/>
    <property type="project" value="UniProtKB-SubCell"/>
</dbReference>
<protein>
    <recommendedName>
        <fullName evidence="8">Major facilitator superfamily (MFS) profile domain-containing protein</fullName>
    </recommendedName>
</protein>
<keyword evidence="4" id="KW-0769">Symport</keyword>
<dbReference type="InterPro" id="IPR036259">
    <property type="entry name" value="MFS_trans_sf"/>
</dbReference>
<sequence length="144" mass="15065">MVIGCCLIVFGAVPCMGAMGEGSIAAAVLGQGSLMCIISVLAGNVPTWMVRAFPVHIRFTTIAVGYNAGQAAFGGTASILATLIYSQTGSTMLIGLYHACLAGVAMCCVVWSERRRRSEDDPLKWMVDKVRDVSSNGGGDRSEA</sequence>
<feature type="transmembrane region" description="Helical" evidence="5">
    <location>
        <begin position="27"/>
        <end position="50"/>
    </location>
</feature>
<accession>A0A7S1H4C3</accession>
<feature type="chain" id="PRO_5031007511" description="Major facilitator superfamily (MFS) profile domain-containing protein" evidence="6">
    <location>
        <begin position="18"/>
        <end position="144"/>
    </location>
</feature>
<evidence type="ECO:0000256" key="6">
    <source>
        <dbReference type="SAM" id="SignalP"/>
    </source>
</evidence>
<keyword evidence="5" id="KW-1133">Transmembrane helix</keyword>
<dbReference type="InterPro" id="IPR051084">
    <property type="entry name" value="H+-coupled_symporters"/>
</dbReference>
<keyword evidence="6" id="KW-0732">Signal</keyword>
<dbReference type="PANTHER" id="PTHR43528:SF1">
    <property type="entry name" value="ALPHA-KETOGLUTARATE PERMEASE"/>
    <property type="match status" value="1"/>
</dbReference>
<evidence type="ECO:0008006" key="8">
    <source>
        <dbReference type="Google" id="ProtNLM"/>
    </source>
</evidence>
<evidence type="ECO:0000256" key="5">
    <source>
        <dbReference type="SAM" id="Phobius"/>
    </source>
</evidence>
<proteinExistence type="predicted"/>
<dbReference type="AlphaFoldDB" id="A0A7S1H4C3"/>
<evidence type="ECO:0000256" key="1">
    <source>
        <dbReference type="ARBA" id="ARBA00004651"/>
    </source>
</evidence>
<feature type="transmembrane region" description="Helical" evidence="5">
    <location>
        <begin position="62"/>
        <end position="85"/>
    </location>
</feature>
<keyword evidence="5" id="KW-0472">Membrane</keyword>
<organism evidence="7">
    <name type="scientific">Hemiselmis andersenii</name>
    <name type="common">Cryptophyte alga</name>
    <dbReference type="NCBI Taxonomy" id="464988"/>
    <lineage>
        <taxon>Eukaryota</taxon>
        <taxon>Cryptophyceae</taxon>
        <taxon>Cryptomonadales</taxon>
        <taxon>Hemiselmidaceae</taxon>
        <taxon>Hemiselmis</taxon>
    </lineage>
</organism>
<evidence type="ECO:0000256" key="3">
    <source>
        <dbReference type="ARBA" id="ARBA00022475"/>
    </source>
</evidence>
<gene>
    <name evidence="7" type="ORF">HAND00432_LOCUS18963</name>
</gene>
<feature type="transmembrane region" description="Helical" evidence="5">
    <location>
        <begin position="91"/>
        <end position="111"/>
    </location>
</feature>
<comment type="subcellular location">
    <subcellularLocation>
        <location evidence="1">Cell membrane</location>
        <topology evidence="1">Multi-pass membrane protein</topology>
    </subcellularLocation>
</comment>
<reference evidence="7" key="1">
    <citation type="submission" date="2021-01" db="EMBL/GenBank/DDBJ databases">
        <authorList>
            <person name="Corre E."/>
            <person name="Pelletier E."/>
            <person name="Niang G."/>
            <person name="Scheremetjew M."/>
            <person name="Finn R."/>
            <person name="Kale V."/>
            <person name="Holt S."/>
            <person name="Cochrane G."/>
            <person name="Meng A."/>
            <person name="Brown T."/>
            <person name="Cohen L."/>
        </authorList>
    </citation>
    <scope>NUCLEOTIDE SEQUENCE</scope>
    <source>
        <strain evidence="7">CCMP644</strain>
    </source>
</reference>
<evidence type="ECO:0000256" key="4">
    <source>
        <dbReference type="ARBA" id="ARBA00022847"/>
    </source>
</evidence>
<evidence type="ECO:0000256" key="2">
    <source>
        <dbReference type="ARBA" id="ARBA00022448"/>
    </source>
</evidence>
<feature type="signal peptide" evidence="6">
    <location>
        <begin position="1"/>
        <end position="17"/>
    </location>
</feature>
<dbReference type="GO" id="GO:0015293">
    <property type="term" value="F:symporter activity"/>
    <property type="evidence" value="ECO:0007669"/>
    <property type="project" value="UniProtKB-KW"/>
</dbReference>
<dbReference type="EMBL" id="HBFX01031456">
    <property type="protein sequence ID" value="CAD8967969.1"/>
    <property type="molecule type" value="Transcribed_RNA"/>
</dbReference>
<keyword evidence="2" id="KW-0813">Transport</keyword>
<dbReference type="PANTHER" id="PTHR43528">
    <property type="entry name" value="ALPHA-KETOGLUTARATE PERMEASE"/>
    <property type="match status" value="1"/>
</dbReference>
<name>A0A7S1H4C3_HEMAN</name>
<keyword evidence="3" id="KW-1003">Cell membrane</keyword>
<dbReference type="SUPFAM" id="SSF103473">
    <property type="entry name" value="MFS general substrate transporter"/>
    <property type="match status" value="1"/>
</dbReference>
<keyword evidence="5" id="KW-0812">Transmembrane</keyword>